<reference evidence="4 5" key="1">
    <citation type="submission" date="2016-03" db="EMBL/GenBank/DDBJ databases">
        <authorList>
            <consortium name="Pathogen Informatics"/>
        </authorList>
    </citation>
    <scope>NUCLEOTIDE SEQUENCE [LARGE SCALE GENOMIC DNA]</scope>
    <source>
        <strain evidence="4 5">NCTC13364</strain>
    </source>
</reference>
<dbReference type="Proteomes" id="UP000077037">
    <property type="component" value="Unassembled WGS sequence"/>
</dbReference>
<protein>
    <submittedName>
        <fullName evidence="4">Aldo/keto reductase</fullName>
        <ecNumber evidence="4">1.1.1.-</ecNumber>
    </submittedName>
</protein>
<feature type="compositionally biased region" description="Basic and acidic residues" evidence="2">
    <location>
        <begin position="339"/>
        <end position="351"/>
    </location>
</feature>
<evidence type="ECO:0000313" key="4">
    <source>
        <dbReference type="EMBL" id="SAH96820.1"/>
    </source>
</evidence>
<evidence type="ECO:0000256" key="1">
    <source>
        <dbReference type="ARBA" id="ARBA00023002"/>
    </source>
</evidence>
<dbReference type="PANTHER" id="PTHR43364:SF4">
    <property type="entry name" value="NAD(P)-LINKED OXIDOREDUCTASE SUPERFAMILY PROTEIN"/>
    <property type="match status" value="1"/>
</dbReference>
<name>A0A157LJM5_9BORD</name>
<dbReference type="Pfam" id="PF00248">
    <property type="entry name" value="Aldo_ket_red"/>
    <property type="match status" value="1"/>
</dbReference>
<dbReference type="GO" id="GO:0005829">
    <property type="term" value="C:cytosol"/>
    <property type="evidence" value="ECO:0007669"/>
    <property type="project" value="TreeGrafter"/>
</dbReference>
<organism evidence="4 5">
    <name type="scientific">Bordetella ansorpii</name>
    <dbReference type="NCBI Taxonomy" id="288768"/>
    <lineage>
        <taxon>Bacteria</taxon>
        <taxon>Pseudomonadati</taxon>
        <taxon>Pseudomonadota</taxon>
        <taxon>Betaproteobacteria</taxon>
        <taxon>Burkholderiales</taxon>
        <taxon>Alcaligenaceae</taxon>
        <taxon>Bordetella</taxon>
    </lineage>
</organism>
<dbReference type="CDD" id="cd19102">
    <property type="entry name" value="AKR_unchar"/>
    <property type="match status" value="1"/>
</dbReference>
<dbReference type="EC" id="1.1.1.-" evidence="4"/>
<dbReference type="EMBL" id="FKBS01000007">
    <property type="protein sequence ID" value="SAH96820.1"/>
    <property type="molecule type" value="Genomic_DNA"/>
</dbReference>
<feature type="region of interest" description="Disordered" evidence="2">
    <location>
        <begin position="331"/>
        <end position="351"/>
    </location>
</feature>
<sequence length="351" mass="37745">MTRTSFPTRRLGRTDMHITRVGFGAWAAGGGDWAVGWGSQDDGESIAAIRHAVDRGINWIDTAAVYGLGHSEDIVRRALSGMPSSQRPYVFTKGGLTWSQDDDPRAMPRRNGSPDSLRREVDASLRRLGVECIDLYQMHWPAGDGTPLSEYWGTLLELKQAGKLRAIGLSNHNLAQLQAAQALGPVDTLQPPFSAVRREAAADLLPWCAEHDVGVIVYSPMQSGLLSGKFSEARAAALPKDDWRSRHAEFTAPLLARNLALADALEPIADRHGTTAGAVAIAWTLAWQGVTGAIVGARSAAQVDGWLAAATLELDGDDLDDIARAIERSGAGAGPAWPHADDVPLTERLRR</sequence>
<evidence type="ECO:0000313" key="5">
    <source>
        <dbReference type="Proteomes" id="UP000077037"/>
    </source>
</evidence>
<dbReference type="InterPro" id="IPR023210">
    <property type="entry name" value="NADP_OxRdtase_dom"/>
</dbReference>
<accession>A0A157LJM5</accession>
<dbReference type="InterPro" id="IPR050523">
    <property type="entry name" value="AKR_Detox_Biosynth"/>
</dbReference>
<dbReference type="InterPro" id="IPR036812">
    <property type="entry name" value="NAD(P)_OxRdtase_dom_sf"/>
</dbReference>
<dbReference type="Gene3D" id="3.20.20.100">
    <property type="entry name" value="NADP-dependent oxidoreductase domain"/>
    <property type="match status" value="1"/>
</dbReference>
<keyword evidence="1 4" id="KW-0560">Oxidoreductase</keyword>
<dbReference type="SUPFAM" id="SSF51430">
    <property type="entry name" value="NAD(P)-linked oxidoreductase"/>
    <property type="match status" value="1"/>
</dbReference>
<evidence type="ECO:0000259" key="3">
    <source>
        <dbReference type="Pfam" id="PF00248"/>
    </source>
</evidence>
<dbReference type="GO" id="GO:0016491">
    <property type="term" value="F:oxidoreductase activity"/>
    <property type="evidence" value="ECO:0007669"/>
    <property type="project" value="UniProtKB-KW"/>
</dbReference>
<dbReference type="AlphaFoldDB" id="A0A157LJM5"/>
<gene>
    <name evidence="4" type="primary">iolS_1</name>
    <name evidence="4" type="ORF">SAMEA1982600_00783</name>
</gene>
<dbReference type="PANTHER" id="PTHR43364">
    <property type="entry name" value="NADH-SPECIFIC METHYLGLYOXAL REDUCTASE-RELATED"/>
    <property type="match status" value="1"/>
</dbReference>
<evidence type="ECO:0000256" key="2">
    <source>
        <dbReference type="SAM" id="MobiDB-lite"/>
    </source>
</evidence>
<proteinExistence type="predicted"/>
<feature type="domain" description="NADP-dependent oxidoreductase" evidence="3">
    <location>
        <begin position="21"/>
        <end position="326"/>
    </location>
</feature>